<dbReference type="AlphaFoldDB" id="A0A427B671"/>
<gene>
    <name evidence="2" type="ORF">B296_00001737</name>
</gene>
<feature type="region of interest" description="Disordered" evidence="1">
    <location>
        <begin position="123"/>
        <end position="144"/>
    </location>
</feature>
<dbReference type="Proteomes" id="UP000287651">
    <property type="component" value="Unassembled WGS sequence"/>
</dbReference>
<feature type="compositionally biased region" description="Pro residues" evidence="1">
    <location>
        <begin position="74"/>
        <end position="85"/>
    </location>
</feature>
<protein>
    <recommendedName>
        <fullName evidence="4">DUF761 domain-containing protein</fullName>
    </recommendedName>
</protein>
<feature type="compositionally biased region" description="Polar residues" evidence="1">
    <location>
        <begin position="125"/>
        <end position="134"/>
    </location>
</feature>
<evidence type="ECO:0008006" key="4">
    <source>
        <dbReference type="Google" id="ProtNLM"/>
    </source>
</evidence>
<dbReference type="EMBL" id="AMZH03000399">
    <property type="protein sequence ID" value="RRT83968.1"/>
    <property type="molecule type" value="Genomic_DNA"/>
</dbReference>
<comment type="caution">
    <text evidence="2">The sequence shown here is derived from an EMBL/GenBank/DDBJ whole genome shotgun (WGS) entry which is preliminary data.</text>
</comment>
<name>A0A427B671_ENSVE</name>
<evidence type="ECO:0000313" key="2">
    <source>
        <dbReference type="EMBL" id="RRT83968.1"/>
    </source>
</evidence>
<dbReference type="PANTHER" id="PTHR36378:SF1">
    <property type="entry name" value="COTTON FIBER PROTEIN"/>
    <property type="match status" value="1"/>
</dbReference>
<dbReference type="PANTHER" id="PTHR36378">
    <property type="entry name" value="COTTON FIBER PROTEIN"/>
    <property type="match status" value="1"/>
</dbReference>
<feature type="region of interest" description="Disordered" evidence="1">
    <location>
        <begin position="74"/>
        <end position="108"/>
    </location>
</feature>
<proteinExistence type="predicted"/>
<reference evidence="2 3" key="1">
    <citation type="journal article" date="2014" name="Agronomy (Basel)">
        <title>A Draft Genome Sequence for Ensete ventricosum, the Drought-Tolerant Tree Against Hunger.</title>
        <authorList>
            <person name="Harrison J."/>
            <person name="Moore K.A."/>
            <person name="Paszkiewicz K."/>
            <person name="Jones T."/>
            <person name="Grant M."/>
            <person name="Ambacheew D."/>
            <person name="Muzemil S."/>
            <person name="Studholme D.J."/>
        </authorList>
    </citation>
    <scope>NUCLEOTIDE SEQUENCE [LARGE SCALE GENOMIC DNA]</scope>
</reference>
<dbReference type="Pfam" id="PF05553">
    <property type="entry name" value="DUF761"/>
    <property type="match status" value="1"/>
</dbReference>
<feature type="region of interest" description="Disordered" evidence="1">
    <location>
        <begin position="1"/>
        <end position="24"/>
    </location>
</feature>
<organism evidence="2 3">
    <name type="scientific">Ensete ventricosum</name>
    <name type="common">Abyssinian banana</name>
    <name type="synonym">Musa ensete</name>
    <dbReference type="NCBI Taxonomy" id="4639"/>
    <lineage>
        <taxon>Eukaryota</taxon>
        <taxon>Viridiplantae</taxon>
        <taxon>Streptophyta</taxon>
        <taxon>Embryophyta</taxon>
        <taxon>Tracheophyta</taxon>
        <taxon>Spermatophyta</taxon>
        <taxon>Magnoliopsida</taxon>
        <taxon>Liliopsida</taxon>
        <taxon>Zingiberales</taxon>
        <taxon>Musaceae</taxon>
        <taxon>Ensete</taxon>
    </lineage>
</organism>
<accession>A0A427B671</accession>
<sequence>MEKKEESNGTSTLTKTSHRPKKRSTLGIVWASIFTVRRCSSSKKGPKSPKAADGMLKSLVDGMRPLHLQLGCRPPLPLLPPPPPAGHESFHDVFPPPSSPACSSNDGMSRYASAEDLQALDVDTTEGNDGSTGANGVDEGEASHTIDTRAEEFIARFYEQMRLQRLDSQPGH</sequence>
<evidence type="ECO:0000313" key="3">
    <source>
        <dbReference type="Proteomes" id="UP000287651"/>
    </source>
</evidence>
<evidence type="ECO:0000256" key="1">
    <source>
        <dbReference type="SAM" id="MobiDB-lite"/>
    </source>
</evidence>
<dbReference type="InterPro" id="IPR008480">
    <property type="entry name" value="DUF761_pln"/>
</dbReference>